<dbReference type="EMBL" id="KI912110">
    <property type="protein sequence ID" value="ETS85067.1"/>
    <property type="molecule type" value="Genomic_DNA"/>
</dbReference>
<dbReference type="AlphaFoldDB" id="W3XI02"/>
<gene>
    <name evidence="2" type="ORF">PFICI_03092</name>
</gene>
<dbReference type="RefSeq" id="XP_007829864.1">
    <property type="nucleotide sequence ID" value="XM_007831673.1"/>
</dbReference>
<evidence type="ECO:0000313" key="2">
    <source>
        <dbReference type="EMBL" id="ETS85067.1"/>
    </source>
</evidence>
<keyword evidence="3" id="KW-1185">Reference proteome</keyword>
<dbReference type="HOGENOM" id="CLU_634769_0_0_1"/>
<sequence length="432" mass="48406">MQHIYSQLLERLKVYLRGQGDVNDVLFGPDNGSGLFDQVERDATQTGMSEKQSCSTFLTERIVEEYARMAGHKTIVRAREVLSFLMGPEVQKILGFKPVPLSMLNDIIAGSADGEAAFPRSIIPISDIIPDDYTKPEDCPAFFWNLNEFVIPLWSSKYDPALDDEEMGRYCTSHYTLTLALEAFKKQPYEYNVCHTVFSVIRSWLSHHEAPRKYDVVDWRDGMQQLQSKAEELLQREDPLEVHVALTVLKALVPKYKNHAGDSPPMLPQVLPVLRSREEMWYLLFPLQNQDPPVVGPEEDGQSMPSTPSSLRHLVPEMKDSADSAVSIKESQDEDMDLDTPGSPNDAPMSPNDAPGSSNDAPGSLNDAPALPRLYRSPPSDRPEVLIGSCGILLPSQTKGALRKLQPDLPSHTIRQCRPRWKAVVFHVWGSV</sequence>
<dbReference type="OrthoDB" id="10560340at2759"/>
<name>W3XI02_PESFW</name>
<proteinExistence type="predicted"/>
<evidence type="ECO:0000313" key="3">
    <source>
        <dbReference type="Proteomes" id="UP000030651"/>
    </source>
</evidence>
<dbReference type="Proteomes" id="UP000030651">
    <property type="component" value="Unassembled WGS sequence"/>
</dbReference>
<organism evidence="2 3">
    <name type="scientific">Pestalotiopsis fici (strain W106-1 / CGMCC3.15140)</name>
    <dbReference type="NCBI Taxonomy" id="1229662"/>
    <lineage>
        <taxon>Eukaryota</taxon>
        <taxon>Fungi</taxon>
        <taxon>Dikarya</taxon>
        <taxon>Ascomycota</taxon>
        <taxon>Pezizomycotina</taxon>
        <taxon>Sordariomycetes</taxon>
        <taxon>Xylariomycetidae</taxon>
        <taxon>Amphisphaeriales</taxon>
        <taxon>Sporocadaceae</taxon>
        <taxon>Pestalotiopsis</taxon>
    </lineage>
</organism>
<feature type="region of interest" description="Disordered" evidence="1">
    <location>
        <begin position="292"/>
        <end position="382"/>
    </location>
</feature>
<accession>W3XI02</accession>
<reference evidence="3" key="1">
    <citation type="journal article" date="2015" name="BMC Genomics">
        <title>Genomic and transcriptomic analysis of the endophytic fungus Pestalotiopsis fici reveals its lifestyle and high potential for synthesis of natural products.</title>
        <authorList>
            <person name="Wang X."/>
            <person name="Zhang X."/>
            <person name="Liu L."/>
            <person name="Xiang M."/>
            <person name="Wang W."/>
            <person name="Sun X."/>
            <person name="Che Y."/>
            <person name="Guo L."/>
            <person name="Liu G."/>
            <person name="Guo L."/>
            <person name="Wang C."/>
            <person name="Yin W.B."/>
            <person name="Stadler M."/>
            <person name="Zhang X."/>
            <person name="Liu X."/>
        </authorList>
    </citation>
    <scope>NUCLEOTIDE SEQUENCE [LARGE SCALE GENOMIC DNA]</scope>
    <source>
        <strain evidence="3">W106-1 / CGMCC3.15140</strain>
    </source>
</reference>
<protein>
    <submittedName>
        <fullName evidence="2">Uncharacterized protein</fullName>
    </submittedName>
</protein>
<dbReference type="KEGG" id="pfy:PFICI_03092"/>
<dbReference type="InParanoid" id="W3XI02"/>
<evidence type="ECO:0000256" key="1">
    <source>
        <dbReference type="SAM" id="MobiDB-lite"/>
    </source>
</evidence>
<dbReference type="GeneID" id="19268105"/>